<dbReference type="PROSITE" id="PS01124">
    <property type="entry name" value="HTH_ARAC_FAMILY_2"/>
    <property type="match status" value="1"/>
</dbReference>
<evidence type="ECO:0000259" key="4">
    <source>
        <dbReference type="PROSITE" id="PS01124"/>
    </source>
</evidence>
<evidence type="ECO:0000313" key="5">
    <source>
        <dbReference type="EMBL" id="MDE1464101.1"/>
    </source>
</evidence>
<evidence type="ECO:0000256" key="2">
    <source>
        <dbReference type="ARBA" id="ARBA00023125"/>
    </source>
</evidence>
<dbReference type="RefSeq" id="WP_274690432.1">
    <property type="nucleotide sequence ID" value="NZ_JAPMOU010000028.1"/>
</dbReference>
<dbReference type="Proteomes" id="UP001528823">
    <property type="component" value="Unassembled WGS sequence"/>
</dbReference>
<dbReference type="InterPro" id="IPR009057">
    <property type="entry name" value="Homeodomain-like_sf"/>
</dbReference>
<dbReference type="Pfam" id="PF12833">
    <property type="entry name" value="HTH_18"/>
    <property type="match status" value="1"/>
</dbReference>
<name>A0ABT5UDL8_9GAMM</name>
<dbReference type="PROSITE" id="PS00041">
    <property type="entry name" value="HTH_ARAC_FAMILY_1"/>
    <property type="match status" value="1"/>
</dbReference>
<dbReference type="PANTHER" id="PTHR43130:SF3">
    <property type="entry name" value="HTH-TYPE TRANSCRIPTIONAL REGULATOR RV1931C"/>
    <property type="match status" value="1"/>
</dbReference>
<keyword evidence="1" id="KW-0805">Transcription regulation</keyword>
<dbReference type="PANTHER" id="PTHR43130">
    <property type="entry name" value="ARAC-FAMILY TRANSCRIPTIONAL REGULATOR"/>
    <property type="match status" value="1"/>
</dbReference>
<dbReference type="InterPro" id="IPR052158">
    <property type="entry name" value="INH-QAR"/>
</dbReference>
<gene>
    <name evidence="5" type="ORF">ORQ98_19275</name>
</gene>
<keyword evidence="2" id="KW-0238">DNA-binding</keyword>
<evidence type="ECO:0000313" key="6">
    <source>
        <dbReference type="Proteomes" id="UP001528823"/>
    </source>
</evidence>
<dbReference type="Gene3D" id="3.40.50.880">
    <property type="match status" value="1"/>
</dbReference>
<dbReference type="SMART" id="SM00342">
    <property type="entry name" value="HTH_ARAC"/>
    <property type="match status" value="1"/>
</dbReference>
<dbReference type="Pfam" id="PF01965">
    <property type="entry name" value="DJ-1_PfpI"/>
    <property type="match status" value="1"/>
</dbReference>
<protein>
    <submittedName>
        <fullName evidence="5">GlxA family transcriptional regulator</fullName>
    </submittedName>
</protein>
<dbReference type="SUPFAM" id="SSF52317">
    <property type="entry name" value="Class I glutamine amidotransferase-like"/>
    <property type="match status" value="1"/>
</dbReference>
<evidence type="ECO:0000256" key="1">
    <source>
        <dbReference type="ARBA" id="ARBA00023015"/>
    </source>
</evidence>
<comment type="caution">
    <text evidence="5">The sequence shown here is derived from an EMBL/GenBank/DDBJ whole genome shotgun (WGS) entry which is preliminary data.</text>
</comment>
<sequence length="329" mass="37255">MSITNTCTIGFLVLNNFTLMSHASAVEPLRMANQLSNRTLYRWKTLSVTGEPVTASDGMTITPDDSIETAEKFDLIVICGGLEIKQQCNNRRLLQWLQRQARLKTPLAAICTGSYILAKAGLLDGYRCTIHWENMASFKEEFPHIMVTNHIYSIDRDRLTCSGGTAPLDMMLNVIANVHGRELSASISEMFVHDRVRNEVEQQRIPLRHTLGISQPKLVEIVALMEANLEETISLDDLASYVGLSRRQLERLFLKYLDCSPSRYYLKLRLQRARQLLQQTNLSIIEIAAACGFISTPHFSKRYRDCFGIPPRDERLGLQVKVHPIAMAS</sequence>
<dbReference type="Gene3D" id="1.10.10.60">
    <property type="entry name" value="Homeodomain-like"/>
    <property type="match status" value="1"/>
</dbReference>
<dbReference type="EMBL" id="JAPMOU010000028">
    <property type="protein sequence ID" value="MDE1464101.1"/>
    <property type="molecule type" value="Genomic_DNA"/>
</dbReference>
<dbReference type="CDD" id="cd03136">
    <property type="entry name" value="GATase1_AraC_ArgR_like"/>
    <property type="match status" value="1"/>
</dbReference>
<dbReference type="InterPro" id="IPR002818">
    <property type="entry name" value="DJ-1/PfpI"/>
</dbReference>
<dbReference type="InterPro" id="IPR018062">
    <property type="entry name" value="HTH_AraC-typ_CS"/>
</dbReference>
<organism evidence="5 6">
    <name type="scientific">Spartinivicinus poritis</name>
    <dbReference type="NCBI Taxonomy" id="2994640"/>
    <lineage>
        <taxon>Bacteria</taxon>
        <taxon>Pseudomonadati</taxon>
        <taxon>Pseudomonadota</taxon>
        <taxon>Gammaproteobacteria</taxon>
        <taxon>Oceanospirillales</taxon>
        <taxon>Zooshikellaceae</taxon>
        <taxon>Spartinivicinus</taxon>
    </lineage>
</organism>
<keyword evidence="6" id="KW-1185">Reference proteome</keyword>
<accession>A0ABT5UDL8</accession>
<reference evidence="5 6" key="1">
    <citation type="submission" date="2022-11" db="EMBL/GenBank/DDBJ databases">
        <title>Spartinivicinus poritis sp. nov., isolated from scleractinian coral Porites lutea.</title>
        <authorList>
            <person name="Zhang G."/>
            <person name="Cai L."/>
            <person name="Wei Q."/>
        </authorList>
    </citation>
    <scope>NUCLEOTIDE SEQUENCE [LARGE SCALE GENOMIC DNA]</scope>
    <source>
        <strain evidence="5 6">A2-2</strain>
    </source>
</reference>
<evidence type="ECO:0000256" key="3">
    <source>
        <dbReference type="ARBA" id="ARBA00023163"/>
    </source>
</evidence>
<dbReference type="InterPro" id="IPR029062">
    <property type="entry name" value="Class_I_gatase-like"/>
</dbReference>
<dbReference type="SUPFAM" id="SSF46689">
    <property type="entry name" value="Homeodomain-like"/>
    <property type="match status" value="2"/>
</dbReference>
<keyword evidence="3" id="KW-0804">Transcription</keyword>
<proteinExistence type="predicted"/>
<feature type="domain" description="HTH araC/xylS-type" evidence="4">
    <location>
        <begin position="219"/>
        <end position="317"/>
    </location>
</feature>
<dbReference type="InterPro" id="IPR018060">
    <property type="entry name" value="HTH_AraC"/>
</dbReference>